<dbReference type="InterPro" id="IPR005046">
    <property type="entry name" value="DUF285"/>
</dbReference>
<evidence type="ECO:0000256" key="3">
    <source>
        <dbReference type="SAM" id="Phobius"/>
    </source>
</evidence>
<dbReference type="Proteomes" id="UP000198402">
    <property type="component" value="Unassembled WGS sequence"/>
</dbReference>
<dbReference type="Pfam" id="PF19258">
    <property type="entry name" value="KxYKxGKxW_sig"/>
    <property type="match status" value="1"/>
</dbReference>
<dbReference type="AlphaFoldDB" id="A0A1Z5IHP2"/>
<name>A0A1Z5IHP2_9LACO</name>
<feature type="compositionally biased region" description="Polar residues" evidence="2">
    <location>
        <begin position="92"/>
        <end position="141"/>
    </location>
</feature>
<dbReference type="NCBIfam" id="TIGR03715">
    <property type="entry name" value="KxYKxGKxW"/>
    <property type="match status" value="1"/>
</dbReference>
<dbReference type="Pfam" id="PF03382">
    <property type="entry name" value="DUF285"/>
    <property type="match status" value="1"/>
</dbReference>
<dbReference type="InterPro" id="IPR011889">
    <property type="entry name" value="Liste_lipo_26"/>
</dbReference>
<keyword evidence="1" id="KW-0732">Signal</keyword>
<feature type="transmembrane region" description="Helical" evidence="3">
    <location>
        <begin position="1217"/>
        <end position="1236"/>
    </location>
</feature>
<organism evidence="5 6">
    <name type="scientific">Secundilactobacillus silagei JCM 19001</name>
    <dbReference type="NCBI Taxonomy" id="1302250"/>
    <lineage>
        <taxon>Bacteria</taxon>
        <taxon>Bacillati</taxon>
        <taxon>Bacillota</taxon>
        <taxon>Bacilli</taxon>
        <taxon>Lactobacillales</taxon>
        <taxon>Lactobacillaceae</taxon>
        <taxon>Secundilactobacillus</taxon>
    </lineage>
</organism>
<dbReference type="NCBIfam" id="TIGR02167">
    <property type="entry name" value="Liste_lipo_26"/>
    <property type="match status" value="2"/>
</dbReference>
<sequence length="1243" mass="131742">MKENVRRSARKLQRDERVIKVRRKLYKSGRTWLVASLATAAFGATIIVSGQSANAETVVNTSSTQTQASPIIQDKTVSLDSSSSVQLSTPPETRNQVATSQSNLSATINADSSTQNNLKSNVINADSVSKPTKADSTSTVDSVNLGNANAETLNTAKTKGTQIYQQTGKAQQITAVAAAASGTLGTSPYEIDDDGAMAIQAGKVNKSIYTIGSGNANAIKTISLADGVSAEIDGGYGALFGNLPNAVAIDVHNLDISKNIGFGGWFTNNPKLTSINVEGWNTSHSTVFANMFFNSQALAGVDLSSFDTSQATDMHSMFQHSGIRTLDLSKFDMSAATNISDMLQGTNHLWQIKLGPKVNLTGTGLADPPVAGAQIIDGANTYHTSAALWQAVGDGTVNAPEGERLSAADLIKKYNGDGTASIETYVWAQDLKNTINLIDASSGQKLDTATVSGEYGAPIDLNTSLPVGYHYATDSELGTYLQPVAPTIGKNDSVLDVYVVVDPKIAVNFIDDDKQDTVVQTTAKSGQLGTASDYKLSDDLADLEQKGYEYVSDDLPGDVLNFNKQKASYTVHLKHKLTTVKGTDSTATPNQQKAISVIIDESTIGTPLTSEQVKPAGDTTQTLIFVRDAVIDEVKKAAGVPVNEYTTFGDWYTNQKMTPVVSAQVEGYTPLASVLDSDSMWDDTRTVNQVLADFAAQSGGNASVTLHNSYRINQYQVAIQYVDQTIGQTVGTIEKLHGDYGTQLIYPAIAPSGYVVVPGQEEIVNNKVAITFGPDTTALIINVTPEITKQLATVTYQTESGTTVALETFSGDSSSEIPFDTANYVTHNLKAYEIKEDATAAGSNFDKSTDSIQNFKVIVALKPISTLITPTGVDGQPIAGIAAIAVTGQPGDKITTIPEIDGYTAVPGQTLRLPEVDNDVTKVYYVANNLTANVHFVDENGVQLANLSVSGIKNSLLNHANVATVTQQILNQGYNLISDDTIGGSFNGTADQVFTVKLAKLADPQTSQNATIKFVSDQPNNFGTLIMNGDSGTDIDHHNIATVIQQILNQGFNLVNDGSVGAVFDSDPTKEQTFIVSFEKIANRPQTGTPTPAEPTGGGETPVEPDGEEPTNPSGPENGEGVPPALNPDIPAGPSNQTVNEPAGDTVPSVSNRSDNNVNGDSTKSKSIPSSLDKRDFDENKLIIAAGNQGMSVRSSQQNQSLNDDDRLPQTGEQTTLPMVIIGMALLTELGVIGLADRRRFKA</sequence>
<dbReference type="InterPro" id="IPR022263">
    <property type="entry name" value="KxYKxGKxW"/>
</dbReference>
<gene>
    <name evidence="5" type="ORF">IWT126_01299</name>
</gene>
<dbReference type="RefSeq" id="WP_089136676.1">
    <property type="nucleotide sequence ID" value="NZ_BCMG01000006.1"/>
</dbReference>
<dbReference type="EMBL" id="BCMG01000006">
    <property type="protein sequence ID" value="GAX01273.1"/>
    <property type="molecule type" value="Genomic_DNA"/>
</dbReference>
<feature type="compositionally biased region" description="Low complexity" evidence="2">
    <location>
        <begin position="82"/>
        <end position="91"/>
    </location>
</feature>
<feature type="domain" description="Mucin binding" evidence="4">
    <location>
        <begin position="1008"/>
        <end position="1079"/>
    </location>
</feature>
<dbReference type="STRING" id="1302250.GCA_001313225_00883"/>
<feature type="compositionally biased region" description="Polar residues" evidence="2">
    <location>
        <begin position="1148"/>
        <end position="1170"/>
    </location>
</feature>
<dbReference type="OrthoDB" id="2307137at2"/>
<evidence type="ECO:0000259" key="4">
    <source>
        <dbReference type="Pfam" id="PF17965"/>
    </source>
</evidence>
<reference evidence="5 6" key="1">
    <citation type="submission" date="2015-11" db="EMBL/GenBank/DDBJ databases">
        <title>Draft genome sequences of new species of the genus Lactobacillus isolated from orchardgrass silage.</title>
        <authorList>
            <person name="Tohno M."/>
            <person name="Tanizawa Y."/>
            <person name="Arita M."/>
        </authorList>
    </citation>
    <scope>NUCLEOTIDE SEQUENCE [LARGE SCALE GENOMIC DNA]</scope>
    <source>
        <strain evidence="5 6">IWT126</strain>
    </source>
</reference>
<dbReference type="NCBIfam" id="TIGR01167">
    <property type="entry name" value="LPXTG_anchor"/>
    <property type="match status" value="1"/>
</dbReference>
<evidence type="ECO:0000256" key="2">
    <source>
        <dbReference type="SAM" id="MobiDB-lite"/>
    </source>
</evidence>
<comment type="caution">
    <text evidence="5">The sequence shown here is derived from an EMBL/GenBank/DDBJ whole genome shotgun (WGS) entry which is preliminary data.</text>
</comment>
<proteinExistence type="predicted"/>
<dbReference type="InterPro" id="IPR032675">
    <property type="entry name" value="LRR_dom_sf"/>
</dbReference>
<evidence type="ECO:0000313" key="6">
    <source>
        <dbReference type="Proteomes" id="UP000198402"/>
    </source>
</evidence>
<dbReference type="Gene3D" id="3.80.10.10">
    <property type="entry name" value="Ribonuclease Inhibitor"/>
    <property type="match status" value="1"/>
</dbReference>
<protein>
    <submittedName>
        <fullName evidence="5">Lipoprotein</fullName>
    </submittedName>
</protein>
<feature type="domain" description="Mucin binding" evidence="4">
    <location>
        <begin position="504"/>
        <end position="575"/>
    </location>
</feature>
<accession>A0A1Z5IHP2</accession>
<feature type="region of interest" description="Disordered" evidence="2">
    <location>
        <begin position="82"/>
        <end position="141"/>
    </location>
</feature>
<keyword evidence="3" id="KW-0812">Transmembrane</keyword>
<keyword evidence="6" id="KW-1185">Reference proteome</keyword>
<evidence type="ECO:0000313" key="5">
    <source>
        <dbReference type="EMBL" id="GAX01273.1"/>
    </source>
</evidence>
<feature type="compositionally biased region" description="Polar residues" evidence="2">
    <location>
        <begin position="1189"/>
        <end position="1202"/>
    </location>
</feature>
<dbReference type="Gene3D" id="3.10.20.320">
    <property type="entry name" value="Putative peptidoglycan bound protein (lpxtg motif)"/>
    <property type="match status" value="1"/>
</dbReference>
<dbReference type="Pfam" id="PF17965">
    <property type="entry name" value="MucBP_2"/>
    <property type="match status" value="2"/>
</dbReference>
<feature type="region of interest" description="Disordered" evidence="2">
    <location>
        <begin position="1187"/>
        <end position="1211"/>
    </location>
</feature>
<dbReference type="InterPro" id="IPR041558">
    <property type="entry name" value="MucBP_2"/>
</dbReference>
<feature type="region of interest" description="Disordered" evidence="2">
    <location>
        <begin position="1079"/>
        <end position="1174"/>
    </location>
</feature>
<keyword evidence="3" id="KW-1133">Transmembrane helix</keyword>
<keyword evidence="3" id="KW-0472">Membrane</keyword>
<dbReference type="Gene3D" id="3.10.20.470">
    <property type="match status" value="4"/>
</dbReference>
<evidence type="ECO:0000256" key="1">
    <source>
        <dbReference type="ARBA" id="ARBA00022729"/>
    </source>
</evidence>
<keyword evidence="5" id="KW-0449">Lipoprotein</keyword>